<gene>
    <name evidence="1" type="ORF">GCM10009606_07790</name>
</gene>
<reference evidence="1 2" key="1">
    <citation type="journal article" date="2019" name="Int. J. Syst. Evol. Microbiol.">
        <title>The Global Catalogue of Microorganisms (GCM) 10K type strain sequencing project: providing services to taxonomists for standard genome sequencing and annotation.</title>
        <authorList>
            <consortium name="The Broad Institute Genomics Platform"/>
            <consortium name="The Broad Institute Genome Sequencing Center for Infectious Disease"/>
            <person name="Wu L."/>
            <person name="Ma J."/>
        </authorList>
    </citation>
    <scope>NUCLEOTIDE SEQUENCE [LARGE SCALE GENOMIC DNA]</scope>
    <source>
        <strain evidence="1 2">JCM 11813</strain>
    </source>
</reference>
<dbReference type="Proteomes" id="UP001499979">
    <property type="component" value="Unassembled WGS sequence"/>
</dbReference>
<name>A0ABN1UBB2_9ACTN</name>
<evidence type="ECO:0000313" key="1">
    <source>
        <dbReference type="EMBL" id="GAA1130314.1"/>
    </source>
</evidence>
<accession>A0ABN1UBB2</accession>
<proteinExistence type="predicted"/>
<dbReference type="EMBL" id="BAAAJE010000002">
    <property type="protein sequence ID" value="GAA1130314.1"/>
    <property type="molecule type" value="Genomic_DNA"/>
</dbReference>
<organism evidence="1 2">
    <name type="scientific">Nocardioides aquiterrae</name>
    <dbReference type="NCBI Taxonomy" id="203799"/>
    <lineage>
        <taxon>Bacteria</taxon>
        <taxon>Bacillati</taxon>
        <taxon>Actinomycetota</taxon>
        <taxon>Actinomycetes</taxon>
        <taxon>Propionibacteriales</taxon>
        <taxon>Nocardioidaceae</taxon>
        <taxon>Nocardioides</taxon>
    </lineage>
</organism>
<keyword evidence="2" id="KW-1185">Reference proteome</keyword>
<evidence type="ECO:0000313" key="2">
    <source>
        <dbReference type="Proteomes" id="UP001499979"/>
    </source>
</evidence>
<comment type="caution">
    <text evidence="1">The sequence shown here is derived from an EMBL/GenBank/DDBJ whole genome shotgun (WGS) entry which is preliminary data.</text>
</comment>
<protein>
    <submittedName>
        <fullName evidence="1">Uncharacterized protein</fullName>
    </submittedName>
</protein>
<dbReference type="RefSeq" id="WP_343905822.1">
    <property type="nucleotide sequence ID" value="NZ_BAAAJE010000002.1"/>
</dbReference>
<sequence length="165" mass="17821">MSATKRPRRATRSQVRQFLAAAGYAGTPPDELVDTYVDLVSAAGRPGLPRHRLAVHLTAQSPGWSAPALDVFEAAWREQQQARAEAAATAATAVQRDADRARAYVASVWERTGAGPTWTELGDALGWPPMLRERIIRTLAREGVLTYSTEPRSLAVAEDVGDVGD</sequence>